<name>A0A927J9S5_9ACTN</name>
<sequence>MTVDDAAKAGPDLASWRRGVAAVLAKAQRKDAAEFGATPDDHLVTETLDGLGIRPLYTSADELPEPPLPGSHPFVRGADPHRDTIRGWHVTCRFDGTGDSVHDDVVGALENGASALWLVIGRGAITVDSLARVLDGVYLDLAPVMLDAGSEVATAANAVLSLLDERGRDERFDRATARISLGAAPLTTAFARGAGSARESIDMAAAVSLAQAALARSEQIRAFLVDATVFHDAGASDTQEVGAACAAGIAYVQAMMAAGMPAADALSQVEFRFSVTDDQFQSIAKLRAARQAWARIAEVLGAPEAGSAPQHAVTSAAMLTQRDPWVNMLRGTVAAFGAGVGGADFVTVLPFDAALPPGSMGISEAFAQRIARNTQLLLLEESNLGRVLDPAAGSWFVESLTATIAAAAWEFLQEIERRGGLDAAIVDGWLGEQIATTRGARDQAVAERRWSITGVNEFPDLGEKPAQESAGTPLIGDQVHRYAEPFETLRDRSDAHLARTGERPRVLLAPLGPLAEHNVRTTFVMNFLAAGGIEGINPGPTSLDELGSAAKEAGTTVAVVCGTDARYGTEATEAISALRGSGIGTVLVAGSARALPEDALTDDARPDGFVSARMDAARALAELLDQLGVQ</sequence>
<dbReference type="InterPro" id="IPR016176">
    <property type="entry name" value="Cbl-dep_enz_cat"/>
</dbReference>
<evidence type="ECO:0000256" key="7">
    <source>
        <dbReference type="ARBA" id="ARBA00023235"/>
    </source>
</evidence>
<dbReference type="GO" id="GO:0031419">
    <property type="term" value="F:cobalamin binding"/>
    <property type="evidence" value="ECO:0007669"/>
    <property type="project" value="UniProtKB-KW"/>
</dbReference>
<organism evidence="10 11">
    <name type="scientific">Lolliginicoccus lacisalsi</name>
    <dbReference type="NCBI Taxonomy" id="2742202"/>
    <lineage>
        <taxon>Bacteria</taxon>
        <taxon>Bacillati</taxon>
        <taxon>Actinomycetota</taxon>
        <taxon>Actinomycetes</taxon>
        <taxon>Mycobacteriales</taxon>
        <taxon>Hoyosellaceae</taxon>
        <taxon>Lolliginicoccus</taxon>
    </lineage>
</organism>
<dbReference type="SUPFAM" id="SSF52242">
    <property type="entry name" value="Cobalamin (vitamin B12)-binding domain"/>
    <property type="match status" value="1"/>
</dbReference>
<dbReference type="EMBL" id="JACYWE010000001">
    <property type="protein sequence ID" value="MBD8505213.1"/>
    <property type="molecule type" value="Genomic_DNA"/>
</dbReference>
<dbReference type="InterPro" id="IPR036724">
    <property type="entry name" value="Cobalamin-bd_sf"/>
</dbReference>
<keyword evidence="6" id="KW-0846">Cobalamin</keyword>
<evidence type="ECO:0000256" key="3">
    <source>
        <dbReference type="ARBA" id="ARBA00008465"/>
    </source>
</evidence>
<dbReference type="PANTHER" id="PTHR48101:SF4">
    <property type="entry name" value="METHYLMALONYL-COA MUTASE, MITOCHONDRIAL"/>
    <property type="match status" value="1"/>
</dbReference>
<evidence type="ECO:0000256" key="5">
    <source>
        <dbReference type="ARBA" id="ARBA00012398"/>
    </source>
</evidence>
<dbReference type="EC" id="5.4.99.2" evidence="5"/>
<evidence type="ECO:0000256" key="6">
    <source>
        <dbReference type="ARBA" id="ARBA00022628"/>
    </source>
</evidence>
<feature type="domain" description="Methylmalonyl-CoA mutase alpha/beta chain catalytic" evidence="9">
    <location>
        <begin position="126"/>
        <end position="464"/>
    </location>
</feature>
<evidence type="ECO:0000256" key="1">
    <source>
        <dbReference type="ARBA" id="ARBA00000290"/>
    </source>
</evidence>
<dbReference type="InterPro" id="IPR058549">
    <property type="entry name" value="MeMalonylCoA_mutase_a/b_site"/>
</dbReference>
<dbReference type="SUPFAM" id="SSF51703">
    <property type="entry name" value="Cobalamin (vitamin B12)-dependent enzymes"/>
    <property type="match status" value="1"/>
</dbReference>
<evidence type="ECO:0000256" key="8">
    <source>
        <dbReference type="ARBA" id="ARBA00023285"/>
    </source>
</evidence>
<dbReference type="Gene3D" id="3.20.20.240">
    <property type="entry name" value="Methylmalonyl-CoA mutase"/>
    <property type="match status" value="1"/>
</dbReference>
<dbReference type="Pfam" id="PF01642">
    <property type="entry name" value="MM_CoA_mutase"/>
    <property type="match status" value="1"/>
</dbReference>
<dbReference type="GO" id="GO:0046872">
    <property type="term" value="F:metal ion binding"/>
    <property type="evidence" value="ECO:0007669"/>
    <property type="project" value="InterPro"/>
</dbReference>
<evidence type="ECO:0000256" key="4">
    <source>
        <dbReference type="ARBA" id="ARBA00011870"/>
    </source>
</evidence>
<keyword evidence="7" id="KW-0413">Isomerase</keyword>
<dbReference type="GO" id="GO:0004494">
    <property type="term" value="F:methylmalonyl-CoA mutase activity"/>
    <property type="evidence" value="ECO:0007669"/>
    <property type="project" value="UniProtKB-EC"/>
</dbReference>
<evidence type="ECO:0000259" key="9">
    <source>
        <dbReference type="Pfam" id="PF01642"/>
    </source>
</evidence>
<comment type="catalytic activity">
    <reaction evidence="1">
        <text>(R)-methylmalonyl-CoA = succinyl-CoA</text>
        <dbReference type="Rhea" id="RHEA:22888"/>
        <dbReference type="ChEBI" id="CHEBI:57292"/>
        <dbReference type="ChEBI" id="CHEBI:57326"/>
        <dbReference type="EC" id="5.4.99.2"/>
    </reaction>
</comment>
<keyword evidence="8" id="KW-0170">Cobalt</keyword>
<dbReference type="AlphaFoldDB" id="A0A927J9S5"/>
<reference evidence="10" key="1">
    <citation type="submission" date="2020-09" db="EMBL/GenBank/DDBJ databases">
        <title>Hoyosella lacisalsi sp. nov., a halotolerant actinobacterium isolated from soil of Lake Gudzhirganskoe.</title>
        <authorList>
            <person name="Yang Q."/>
            <person name="Guo P.Y."/>
            <person name="Liu S.W."/>
            <person name="Li F.N."/>
            <person name="Sun C.H."/>
        </authorList>
    </citation>
    <scope>NUCLEOTIDE SEQUENCE</scope>
    <source>
        <strain evidence="10">G463</strain>
    </source>
</reference>
<accession>A0A927J9S5</accession>
<comment type="caution">
    <text evidence="10">The sequence shown here is derived from an EMBL/GenBank/DDBJ whole genome shotgun (WGS) entry which is preliminary data.</text>
</comment>
<dbReference type="InterPro" id="IPR006099">
    <property type="entry name" value="MeMalonylCoA_mutase_a/b_cat"/>
</dbReference>
<dbReference type="Proteomes" id="UP000642993">
    <property type="component" value="Unassembled WGS sequence"/>
</dbReference>
<dbReference type="RefSeq" id="WP_192037680.1">
    <property type="nucleotide sequence ID" value="NZ_JACYWE010000001.1"/>
</dbReference>
<dbReference type="PANTHER" id="PTHR48101">
    <property type="entry name" value="METHYLMALONYL-COA MUTASE, MITOCHONDRIAL-RELATED"/>
    <property type="match status" value="1"/>
</dbReference>
<evidence type="ECO:0000313" key="11">
    <source>
        <dbReference type="Proteomes" id="UP000642993"/>
    </source>
</evidence>
<comment type="subunit">
    <text evidence="4">Heterodimer of an alpha and a beta chain.</text>
</comment>
<comment type="similarity">
    <text evidence="3">Belongs to the methylmalonyl-CoA mutase family.</text>
</comment>
<gene>
    <name evidence="10" type="ORF">HT102_01745</name>
</gene>
<dbReference type="PROSITE" id="PS00544">
    <property type="entry name" value="METMALONYL_COA_MUTASE"/>
    <property type="match status" value="1"/>
</dbReference>
<dbReference type="Gene3D" id="3.40.50.280">
    <property type="entry name" value="Cobalamin-binding domain"/>
    <property type="match status" value="1"/>
</dbReference>
<keyword evidence="11" id="KW-1185">Reference proteome</keyword>
<protein>
    <recommendedName>
        <fullName evidence="5">methylmalonyl-CoA mutase</fullName>
        <ecNumber evidence="5">5.4.99.2</ecNumber>
    </recommendedName>
</protein>
<proteinExistence type="inferred from homology"/>
<comment type="cofactor">
    <cofactor evidence="2">
        <name>adenosylcob(III)alamin</name>
        <dbReference type="ChEBI" id="CHEBI:18408"/>
    </cofactor>
</comment>
<evidence type="ECO:0000256" key="2">
    <source>
        <dbReference type="ARBA" id="ARBA00001922"/>
    </source>
</evidence>
<evidence type="ECO:0000313" key="10">
    <source>
        <dbReference type="EMBL" id="MBD8505213.1"/>
    </source>
</evidence>